<feature type="compositionally biased region" description="Basic and acidic residues" evidence="1">
    <location>
        <begin position="66"/>
        <end position="75"/>
    </location>
</feature>
<evidence type="ECO:0000313" key="3">
    <source>
        <dbReference type="Proteomes" id="UP000738359"/>
    </source>
</evidence>
<feature type="compositionally biased region" description="Basic and acidic residues" evidence="1">
    <location>
        <begin position="88"/>
        <end position="106"/>
    </location>
</feature>
<sequence length="106" mass="11124">DEESDIQPASTTANTSTTTTPNQQDIEIFAAASVAFSPVIANILYAPRSGSKNTVNLAATSPSLHPGRDSHDDAASQRTLAPPSYIDVRPKAALDETKQDARVTSA</sequence>
<feature type="region of interest" description="Disordered" evidence="1">
    <location>
        <begin position="51"/>
        <end position="106"/>
    </location>
</feature>
<gene>
    <name evidence="2" type="ORF">BGZ70_010554</name>
</gene>
<feature type="compositionally biased region" description="Polar residues" evidence="1">
    <location>
        <begin position="51"/>
        <end position="63"/>
    </location>
</feature>
<reference evidence="2" key="1">
    <citation type="journal article" date="2020" name="Fungal Divers.">
        <title>Resolving the Mortierellaceae phylogeny through synthesis of multi-gene phylogenetics and phylogenomics.</title>
        <authorList>
            <person name="Vandepol N."/>
            <person name="Liber J."/>
            <person name="Desiro A."/>
            <person name="Na H."/>
            <person name="Kennedy M."/>
            <person name="Barry K."/>
            <person name="Grigoriev I.V."/>
            <person name="Miller A.N."/>
            <person name="O'Donnell K."/>
            <person name="Stajich J.E."/>
            <person name="Bonito G."/>
        </authorList>
    </citation>
    <scope>NUCLEOTIDE SEQUENCE</scope>
    <source>
        <strain evidence="2">CK1249</strain>
    </source>
</reference>
<dbReference type="EMBL" id="JAAAHY010000968">
    <property type="protein sequence ID" value="KAF9954442.1"/>
    <property type="molecule type" value="Genomic_DNA"/>
</dbReference>
<feature type="compositionally biased region" description="Low complexity" evidence="1">
    <location>
        <begin position="8"/>
        <end position="22"/>
    </location>
</feature>
<name>A0A9P6IZK4_MORAP</name>
<feature type="non-terminal residue" evidence="2">
    <location>
        <position position="1"/>
    </location>
</feature>
<keyword evidence="3" id="KW-1185">Reference proteome</keyword>
<evidence type="ECO:0000313" key="2">
    <source>
        <dbReference type="EMBL" id="KAF9954442.1"/>
    </source>
</evidence>
<proteinExistence type="predicted"/>
<dbReference type="AlphaFoldDB" id="A0A9P6IZK4"/>
<evidence type="ECO:0000256" key="1">
    <source>
        <dbReference type="SAM" id="MobiDB-lite"/>
    </source>
</evidence>
<organism evidence="2 3">
    <name type="scientific">Mortierella alpina</name>
    <name type="common">Oleaginous fungus</name>
    <name type="synonym">Mortierella renispora</name>
    <dbReference type="NCBI Taxonomy" id="64518"/>
    <lineage>
        <taxon>Eukaryota</taxon>
        <taxon>Fungi</taxon>
        <taxon>Fungi incertae sedis</taxon>
        <taxon>Mucoromycota</taxon>
        <taxon>Mortierellomycotina</taxon>
        <taxon>Mortierellomycetes</taxon>
        <taxon>Mortierellales</taxon>
        <taxon>Mortierellaceae</taxon>
        <taxon>Mortierella</taxon>
    </lineage>
</organism>
<feature type="region of interest" description="Disordered" evidence="1">
    <location>
        <begin position="1"/>
        <end position="22"/>
    </location>
</feature>
<protein>
    <submittedName>
        <fullName evidence="2">Uncharacterized protein</fullName>
    </submittedName>
</protein>
<dbReference type="Proteomes" id="UP000738359">
    <property type="component" value="Unassembled WGS sequence"/>
</dbReference>
<accession>A0A9P6IZK4</accession>
<comment type="caution">
    <text evidence="2">The sequence shown here is derived from an EMBL/GenBank/DDBJ whole genome shotgun (WGS) entry which is preliminary data.</text>
</comment>